<evidence type="ECO:0000313" key="2">
    <source>
        <dbReference type="Proteomes" id="UP001144280"/>
    </source>
</evidence>
<dbReference type="Proteomes" id="UP001144280">
    <property type="component" value="Unassembled WGS sequence"/>
</dbReference>
<keyword evidence="2" id="KW-1185">Reference proteome</keyword>
<comment type="caution">
    <text evidence="1">The sequence shown here is derived from an EMBL/GenBank/DDBJ whole genome shotgun (WGS) entry which is preliminary data.</text>
</comment>
<name>A0ABQ5QK32_9ACTN</name>
<dbReference type="InterPro" id="IPR046193">
    <property type="entry name" value="DUF6221"/>
</dbReference>
<dbReference type="EMBL" id="BSDI01000001">
    <property type="protein sequence ID" value="GLH94913.1"/>
    <property type="molecule type" value="Genomic_DNA"/>
</dbReference>
<proteinExistence type="predicted"/>
<evidence type="ECO:0000313" key="1">
    <source>
        <dbReference type="EMBL" id="GLH94913.1"/>
    </source>
</evidence>
<protein>
    <submittedName>
        <fullName evidence="1">Uncharacterized protein</fullName>
    </submittedName>
</protein>
<dbReference type="RefSeq" id="WP_281891755.1">
    <property type="nucleotide sequence ID" value="NZ_BSDI01000001.1"/>
</dbReference>
<sequence>MSTMDLIEFLRARLDEDEERWRHLADQGEQGYWDFHLAEVDAKRRILAEVVDEATGLDEQVDGEFRVGSRDLVAEPYLGTVLLRLLALPYAEHLDYREEWRPQAGDTRPD</sequence>
<reference evidence="1" key="1">
    <citation type="submission" date="2022-12" db="EMBL/GenBank/DDBJ databases">
        <title>New Phytohabitans aurantiacus sp. RD004123 nov., an actinomycete isolated from soil.</title>
        <authorList>
            <person name="Triningsih D.W."/>
            <person name="Harunari E."/>
            <person name="Igarashi Y."/>
        </authorList>
    </citation>
    <scope>NUCLEOTIDE SEQUENCE</scope>
    <source>
        <strain evidence="1">RD004123</strain>
    </source>
</reference>
<organism evidence="1 2">
    <name type="scientific">Phytohabitans aurantiacus</name>
    <dbReference type="NCBI Taxonomy" id="3016789"/>
    <lineage>
        <taxon>Bacteria</taxon>
        <taxon>Bacillati</taxon>
        <taxon>Actinomycetota</taxon>
        <taxon>Actinomycetes</taxon>
        <taxon>Micromonosporales</taxon>
        <taxon>Micromonosporaceae</taxon>
    </lineage>
</organism>
<dbReference type="Pfam" id="PF19730">
    <property type="entry name" value="DUF6221"/>
    <property type="match status" value="1"/>
</dbReference>
<gene>
    <name evidence="1" type="ORF">Pa4123_01850</name>
</gene>
<accession>A0ABQ5QK32</accession>